<proteinExistence type="predicted"/>
<evidence type="ECO:0000313" key="2">
    <source>
        <dbReference type="Proteomes" id="UP000011668"/>
    </source>
</evidence>
<dbReference type="HOGENOM" id="CLU_2529013_0_0_1"/>
<evidence type="ECO:0000313" key="1">
    <source>
        <dbReference type="EMBL" id="ELU44239.1"/>
    </source>
</evidence>
<accession>L8X6H3</accession>
<dbReference type="Proteomes" id="UP000011668">
    <property type="component" value="Unassembled WGS sequence"/>
</dbReference>
<protein>
    <submittedName>
        <fullName evidence="1">Uncharacterized protein</fullName>
    </submittedName>
</protein>
<gene>
    <name evidence="1" type="ORF">AG1IA_01732</name>
</gene>
<reference evidence="1 2" key="1">
    <citation type="journal article" date="2013" name="Nat. Commun.">
        <title>The evolution and pathogenic mechanisms of the rice sheath blight pathogen.</title>
        <authorList>
            <person name="Zheng A."/>
            <person name="Lin R."/>
            <person name="Xu L."/>
            <person name="Qin P."/>
            <person name="Tang C."/>
            <person name="Ai P."/>
            <person name="Zhang D."/>
            <person name="Liu Y."/>
            <person name="Sun Z."/>
            <person name="Feng H."/>
            <person name="Wang Y."/>
            <person name="Chen Y."/>
            <person name="Liang X."/>
            <person name="Fu R."/>
            <person name="Li Q."/>
            <person name="Zhang J."/>
            <person name="Yu X."/>
            <person name="Xie Z."/>
            <person name="Ding L."/>
            <person name="Guan P."/>
            <person name="Tang J."/>
            <person name="Liang Y."/>
            <person name="Wang S."/>
            <person name="Deng Q."/>
            <person name="Li S."/>
            <person name="Zhu J."/>
            <person name="Wang L."/>
            <person name="Liu H."/>
            <person name="Li P."/>
        </authorList>
    </citation>
    <scope>NUCLEOTIDE SEQUENCE [LARGE SCALE GENOMIC DNA]</scope>
    <source>
        <strain evidence="2">AG-1 IA</strain>
    </source>
</reference>
<dbReference type="AlphaFoldDB" id="L8X6H3"/>
<sequence length="84" mass="9487">MRHRQLGRELGRKYFGSNRRSKHHGCPLAGGRILRAGAAGHIRKPQLMDNVSICWTKFRRDIPEGLCLATLSSIMRSNVFLALT</sequence>
<name>L8X6H3_THACA</name>
<dbReference type="EMBL" id="AFRT01000372">
    <property type="protein sequence ID" value="ELU44239.1"/>
    <property type="molecule type" value="Genomic_DNA"/>
</dbReference>
<keyword evidence="2" id="KW-1185">Reference proteome</keyword>
<comment type="caution">
    <text evidence="1">The sequence shown here is derived from an EMBL/GenBank/DDBJ whole genome shotgun (WGS) entry which is preliminary data.</text>
</comment>
<organism evidence="1 2">
    <name type="scientific">Thanatephorus cucumeris (strain AG1-IA)</name>
    <name type="common">Rice sheath blight fungus</name>
    <name type="synonym">Rhizoctonia solani</name>
    <dbReference type="NCBI Taxonomy" id="983506"/>
    <lineage>
        <taxon>Eukaryota</taxon>
        <taxon>Fungi</taxon>
        <taxon>Dikarya</taxon>
        <taxon>Basidiomycota</taxon>
        <taxon>Agaricomycotina</taxon>
        <taxon>Agaricomycetes</taxon>
        <taxon>Cantharellales</taxon>
        <taxon>Ceratobasidiaceae</taxon>
        <taxon>Rhizoctonia</taxon>
        <taxon>Rhizoctonia solani AG-1</taxon>
    </lineage>
</organism>